<proteinExistence type="predicted"/>
<evidence type="ECO:0000313" key="2">
    <source>
        <dbReference type="Proteomes" id="UP000255529"/>
    </source>
</evidence>
<dbReference type="EMBL" id="UGYN01000002">
    <property type="protein sequence ID" value="SUI80762.1"/>
    <property type="molecule type" value="Genomic_DNA"/>
</dbReference>
<dbReference type="AlphaFoldDB" id="A0A380AGL3"/>
<sequence>MAAFTNNIKINNVTLSSTEPRYSNESWTGAMITRSTGIQYYNIQFGLSFNQKDVAEYHAFVSQYSQGKPFTMALGHLSTYKGSQVGAVSTTSPAVKGVYQINTTANTLEIGTLIQFSNHRKIYRIIGRTGNTIQLFPNLRANVQTNETIRYTSIEGEFVLLPDNEYQLPISNVMSVQLTARENL</sequence>
<dbReference type="Proteomes" id="UP000255529">
    <property type="component" value="Unassembled WGS sequence"/>
</dbReference>
<dbReference type="RefSeq" id="WP_115184203.1">
    <property type="nucleotide sequence ID" value="NZ_CAMKUF010000001.1"/>
</dbReference>
<accession>A0A380AGL3</accession>
<gene>
    <name evidence="1" type="ORF">NCTC11544_04203</name>
</gene>
<protein>
    <submittedName>
        <fullName evidence="1">Uncharacterized protein</fullName>
    </submittedName>
</protein>
<name>A0A380AGL3_9GAMM</name>
<organism evidence="1 2">
    <name type="scientific">Serratia quinivorans</name>
    <dbReference type="NCBI Taxonomy" id="137545"/>
    <lineage>
        <taxon>Bacteria</taxon>
        <taxon>Pseudomonadati</taxon>
        <taxon>Pseudomonadota</taxon>
        <taxon>Gammaproteobacteria</taxon>
        <taxon>Enterobacterales</taxon>
        <taxon>Yersiniaceae</taxon>
        <taxon>Serratia</taxon>
    </lineage>
</organism>
<evidence type="ECO:0000313" key="1">
    <source>
        <dbReference type="EMBL" id="SUI80762.1"/>
    </source>
</evidence>
<reference evidence="1 2" key="1">
    <citation type="submission" date="2018-06" db="EMBL/GenBank/DDBJ databases">
        <authorList>
            <consortium name="Pathogen Informatics"/>
            <person name="Doyle S."/>
        </authorList>
    </citation>
    <scope>NUCLEOTIDE SEQUENCE [LARGE SCALE GENOMIC DNA]</scope>
    <source>
        <strain evidence="1 2">NCTC11544</strain>
    </source>
</reference>